<dbReference type="GO" id="GO:0006355">
    <property type="term" value="P:regulation of DNA-templated transcription"/>
    <property type="evidence" value="ECO:0007669"/>
    <property type="project" value="InterPro"/>
</dbReference>
<dbReference type="Pfam" id="PF08448">
    <property type="entry name" value="PAS_4"/>
    <property type="match status" value="1"/>
</dbReference>
<evidence type="ECO:0000259" key="16">
    <source>
        <dbReference type="SMART" id="SM00065"/>
    </source>
</evidence>
<keyword evidence="22" id="KW-1185">Reference proteome</keyword>
<evidence type="ECO:0000256" key="11">
    <source>
        <dbReference type="ARBA" id="ARBA00023211"/>
    </source>
</evidence>
<evidence type="ECO:0000313" key="19">
    <source>
        <dbReference type="EMBL" id="AZS89414.1"/>
    </source>
</evidence>
<dbReference type="Pfam" id="PF00989">
    <property type="entry name" value="PAS"/>
    <property type="match status" value="1"/>
</dbReference>
<dbReference type="KEGG" id="sgd:ELQ87_38080"/>
<dbReference type="Gene3D" id="3.30.450.20">
    <property type="entry name" value="PAS domain"/>
    <property type="match status" value="2"/>
</dbReference>
<keyword evidence="11" id="KW-0464">Manganese</keyword>
<dbReference type="SMART" id="SM00331">
    <property type="entry name" value="PP2C_SIG"/>
    <property type="match status" value="1"/>
</dbReference>
<dbReference type="Gene3D" id="3.60.40.10">
    <property type="entry name" value="PPM-type phosphatase domain"/>
    <property type="match status" value="1"/>
</dbReference>
<evidence type="ECO:0000259" key="17">
    <source>
        <dbReference type="SMART" id="SM00091"/>
    </source>
</evidence>
<dbReference type="SUPFAM" id="SSF81606">
    <property type="entry name" value="PP2C-like"/>
    <property type="match status" value="1"/>
</dbReference>
<evidence type="ECO:0000256" key="5">
    <source>
        <dbReference type="ARBA" id="ARBA00022741"/>
    </source>
</evidence>
<dbReference type="EC" id="3.1.3.16" evidence="1"/>
<dbReference type="InterPro" id="IPR036457">
    <property type="entry name" value="PPM-type-like_dom_sf"/>
</dbReference>
<dbReference type="SUPFAM" id="SSF55874">
    <property type="entry name" value="ATPase domain of HSP90 chaperone/DNA topoisomerase II/histidine kinase"/>
    <property type="match status" value="1"/>
</dbReference>
<dbReference type="GO" id="GO:0004722">
    <property type="term" value="F:protein serine/threonine phosphatase activity"/>
    <property type="evidence" value="ECO:0007669"/>
    <property type="project" value="UniProtKB-EC"/>
</dbReference>
<evidence type="ECO:0000313" key="20">
    <source>
        <dbReference type="EMBL" id="QCN90318.1"/>
    </source>
</evidence>
<evidence type="ECO:0000256" key="8">
    <source>
        <dbReference type="ARBA" id="ARBA00022840"/>
    </source>
</evidence>
<comment type="function">
    <text evidence="13">Primarily acts as an independent SigF regulator that is sensitive to the osmosensory signal, mediating the cross talk of PknD with the SigF regulon. Possesses both phosphatase and kinase activities. The kinase domain functions as a classic anti-sigma factor-like kinase to phosphorylate the anti-anti-sigma factor domain at the canonical regulatory site, and the phosphatase domain antagonizes this activity.</text>
</comment>
<dbReference type="InterPro" id="IPR003018">
    <property type="entry name" value="GAF"/>
</dbReference>
<dbReference type="FunFam" id="3.30.565.10:FF:000028">
    <property type="entry name" value="PAS sensor protein"/>
    <property type="match status" value="1"/>
</dbReference>
<evidence type="ECO:0000259" key="18">
    <source>
        <dbReference type="SMART" id="SM00331"/>
    </source>
</evidence>
<evidence type="ECO:0000256" key="3">
    <source>
        <dbReference type="ARBA" id="ARBA00022679"/>
    </source>
</evidence>
<sequence length="806" mass="86667">MASAGGRPDGSADEATAVVTADGTLVGWTRGAQRLLGHRAADVVGRPGGPLVASADRARVSRIAEACRTGTGWRGTVTLRDRAGREIPTDVSVSAAFRMADLGDCFLVTGHERHPDQAIGQSVLDGFLTRAPIGMAVMSPELRYVWLNDVLERFGGVPREQRIGRRLSEFMPGLQAEKLENLMEKVLLTGVPVMDHEYRGWSWADPHHEHAYSTSFFPLTGTDGAVTGVCYMVSDVTDRWAAQQRLVFMNDAGARLGRSLDVLRTAQELADVVVPRFADLAVVDLLDSALSTDEPAALLPDGMPGMFRAGLQSVRPGAPEALARVGEPVEFVPPPHDRTYLLDGEGVLMPVLDPGSPEWAVKDPQRAARMREYALHSLISVPLRARDTVLGLATFLRSENLASFAPDDLLLAQELAARAAVGLDNARRYTRERNTALTLQRNLLPQALAGVTGLETAYVYLPAEAKDGVGGDWFDVLPLSSARVGLVVGDVVGHGITAAATMGRLRTAVHTLADMDLPPAELLAHLDDLVIRLTEEEPPDGVTGNAVLGATCLYAVYDPVTRQCELARAGHPPPVVVAPDGTVGFPDLPVGPPLGLGGMPFESGTLELAEGSTIGLYTDGLIEGIGRDVDLGMRRLAEVLARTGLPLDDLCAEAVRRLVPGPQPDDVALLLARPRPLKPTQVISWEIPFDPSAVADSRIEVARQLDAWGLSELTMSTELIVSELLANAIRYATGPLRLRLLRHAFLTCEVSDTSSTSPRMRHARALDENGRGLFLVAQLTRRWGTRHTPEGKTIWAEQDLPPAARG</sequence>
<evidence type="ECO:0000256" key="9">
    <source>
        <dbReference type="ARBA" id="ARBA00022842"/>
    </source>
</evidence>
<keyword evidence="8" id="KW-0067">ATP-binding</keyword>
<evidence type="ECO:0000256" key="2">
    <source>
        <dbReference type="ARBA" id="ARBA00022553"/>
    </source>
</evidence>
<comment type="catalytic activity">
    <reaction evidence="12">
        <text>O-phospho-L-seryl-[protein] + H2O = L-seryl-[protein] + phosphate</text>
        <dbReference type="Rhea" id="RHEA:20629"/>
        <dbReference type="Rhea" id="RHEA-COMP:9863"/>
        <dbReference type="Rhea" id="RHEA-COMP:11604"/>
        <dbReference type="ChEBI" id="CHEBI:15377"/>
        <dbReference type="ChEBI" id="CHEBI:29999"/>
        <dbReference type="ChEBI" id="CHEBI:43474"/>
        <dbReference type="ChEBI" id="CHEBI:83421"/>
        <dbReference type="EC" id="3.1.3.16"/>
    </reaction>
</comment>
<keyword evidence="5" id="KW-0547">Nucleotide-binding</keyword>
<keyword evidence="4" id="KW-0479">Metal-binding</keyword>
<dbReference type="FunFam" id="3.60.40.10:FF:000005">
    <property type="entry name" value="Serine/threonine protein phosphatase"/>
    <property type="match status" value="1"/>
</dbReference>
<keyword evidence="3" id="KW-0808">Transferase</keyword>
<dbReference type="Pfam" id="PF01590">
    <property type="entry name" value="GAF"/>
    <property type="match status" value="1"/>
</dbReference>
<evidence type="ECO:0000256" key="6">
    <source>
        <dbReference type="ARBA" id="ARBA00022777"/>
    </source>
</evidence>
<dbReference type="InterPro" id="IPR029016">
    <property type="entry name" value="GAF-like_dom_sf"/>
</dbReference>
<dbReference type="GO" id="GO:0005524">
    <property type="term" value="F:ATP binding"/>
    <property type="evidence" value="ECO:0007669"/>
    <property type="project" value="UniProtKB-KW"/>
</dbReference>
<evidence type="ECO:0000256" key="14">
    <source>
        <dbReference type="ARBA" id="ARBA00075117"/>
    </source>
</evidence>
<dbReference type="EMBL" id="CP034687">
    <property type="protein sequence ID" value="AZS89414.1"/>
    <property type="molecule type" value="Genomic_DNA"/>
</dbReference>
<dbReference type="GO" id="GO:0046872">
    <property type="term" value="F:metal ion binding"/>
    <property type="evidence" value="ECO:0007669"/>
    <property type="project" value="UniProtKB-KW"/>
</dbReference>
<feature type="domain" description="GAF" evidence="16">
    <location>
        <begin position="251"/>
        <end position="433"/>
    </location>
</feature>
<dbReference type="SUPFAM" id="SSF55781">
    <property type="entry name" value="GAF domain-like"/>
    <property type="match status" value="1"/>
</dbReference>
<accession>A0A3Q9L193</accession>
<dbReference type="RefSeq" id="WP_127182184.1">
    <property type="nucleotide sequence ID" value="NZ_CP029078.1"/>
</dbReference>
<reference evidence="20 22" key="1">
    <citation type="submission" date="2018-04" db="EMBL/GenBank/DDBJ databases">
        <title>Complete genome sequences of Streptomyces griseoviridis K61 and characterization of antagonistic properties of biological control agents.</title>
        <authorList>
            <person name="Mariita R.M."/>
            <person name="Sello J.K."/>
        </authorList>
    </citation>
    <scope>NUCLEOTIDE SEQUENCE [LARGE SCALE GENOMIC DNA]</scope>
    <source>
        <strain evidence="20 22">K61</strain>
    </source>
</reference>
<dbReference type="GO" id="GO:0016301">
    <property type="term" value="F:kinase activity"/>
    <property type="evidence" value="ECO:0007669"/>
    <property type="project" value="UniProtKB-KW"/>
</dbReference>
<proteinExistence type="predicted"/>
<evidence type="ECO:0000313" key="22">
    <source>
        <dbReference type="Proteomes" id="UP000501753"/>
    </source>
</evidence>
<evidence type="ECO:0000256" key="4">
    <source>
        <dbReference type="ARBA" id="ARBA00022723"/>
    </source>
</evidence>
<evidence type="ECO:0000256" key="1">
    <source>
        <dbReference type="ARBA" id="ARBA00013081"/>
    </source>
</evidence>
<dbReference type="SMART" id="SM00091">
    <property type="entry name" value="PAS"/>
    <property type="match status" value="2"/>
</dbReference>
<dbReference type="AlphaFoldDB" id="A0A3Q9L193"/>
<dbReference type="InterPro" id="IPR013767">
    <property type="entry name" value="PAS_fold"/>
</dbReference>
<keyword evidence="10" id="KW-0904">Protein phosphatase</keyword>
<name>A0A3Q9L193_STRGD</name>
<dbReference type="Gene3D" id="3.30.450.40">
    <property type="match status" value="1"/>
</dbReference>
<dbReference type="InterPro" id="IPR035965">
    <property type="entry name" value="PAS-like_dom_sf"/>
</dbReference>
<dbReference type="CDD" id="cd16936">
    <property type="entry name" value="HATPase_RsbW-like"/>
    <property type="match status" value="1"/>
</dbReference>
<dbReference type="OrthoDB" id="118142at2"/>
<dbReference type="Proteomes" id="UP000271291">
    <property type="component" value="Chromosome"/>
</dbReference>
<keyword evidence="6" id="KW-0418">Kinase</keyword>
<keyword evidence="9" id="KW-0460">Magnesium</keyword>
<dbReference type="EMBL" id="CP029078">
    <property type="protein sequence ID" value="QCN90318.1"/>
    <property type="molecule type" value="Genomic_DNA"/>
</dbReference>
<evidence type="ECO:0000313" key="21">
    <source>
        <dbReference type="Proteomes" id="UP000271291"/>
    </source>
</evidence>
<evidence type="ECO:0000256" key="7">
    <source>
        <dbReference type="ARBA" id="ARBA00022801"/>
    </source>
</evidence>
<dbReference type="InterPro" id="IPR000014">
    <property type="entry name" value="PAS"/>
</dbReference>
<evidence type="ECO:0000256" key="10">
    <source>
        <dbReference type="ARBA" id="ARBA00022912"/>
    </source>
</evidence>
<dbReference type="SUPFAM" id="SSF55785">
    <property type="entry name" value="PYP-like sensor domain (PAS domain)"/>
    <property type="match status" value="2"/>
</dbReference>
<dbReference type="NCBIfam" id="TIGR00229">
    <property type="entry name" value="sensory_box"/>
    <property type="match status" value="2"/>
</dbReference>
<dbReference type="InterPro" id="IPR001932">
    <property type="entry name" value="PPM-type_phosphatase-like_dom"/>
</dbReference>
<dbReference type="Gene3D" id="3.30.565.10">
    <property type="entry name" value="Histidine kinase-like ATPase, C-terminal domain"/>
    <property type="match status" value="1"/>
</dbReference>
<feature type="domain" description="PPM-type phosphatase" evidence="18">
    <location>
        <begin position="454"/>
        <end position="674"/>
    </location>
</feature>
<dbReference type="CDD" id="cd00130">
    <property type="entry name" value="PAS"/>
    <property type="match status" value="1"/>
</dbReference>
<keyword evidence="7" id="KW-0378">Hydrolase</keyword>
<dbReference type="Proteomes" id="UP000501753">
    <property type="component" value="Chromosome"/>
</dbReference>
<dbReference type="SMART" id="SM00065">
    <property type="entry name" value="GAF"/>
    <property type="match status" value="1"/>
</dbReference>
<feature type="domain" description="PAS" evidence="17">
    <location>
        <begin position="118"/>
        <end position="188"/>
    </location>
</feature>
<dbReference type="InterPro" id="IPR013656">
    <property type="entry name" value="PAS_4"/>
</dbReference>
<evidence type="ECO:0000256" key="15">
    <source>
        <dbReference type="ARBA" id="ARBA00081350"/>
    </source>
</evidence>
<feature type="domain" description="PAS" evidence="17">
    <location>
        <begin position="3"/>
        <end position="69"/>
    </location>
</feature>
<dbReference type="FunFam" id="3.30.450.40:FF:000035">
    <property type="entry name" value="PAS sensor protein"/>
    <property type="match status" value="1"/>
</dbReference>
<dbReference type="PANTHER" id="PTHR43156">
    <property type="entry name" value="STAGE II SPORULATION PROTEIN E-RELATED"/>
    <property type="match status" value="1"/>
</dbReference>
<dbReference type="InterPro" id="IPR003594">
    <property type="entry name" value="HATPase_dom"/>
</dbReference>
<organism evidence="19 21">
    <name type="scientific">Streptomyces griseoviridis</name>
    <dbReference type="NCBI Taxonomy" id="45398"/>
    <lineage>
        <taxon>Bacteria</taxon>
        <taxon>Bacillati</taxon>
        <taxon>Actinomycetota</taxon>
        <taxon>Actinomycetes</taxon>
        <taxon>Kitasatosporales</taxon>
        <taxon>Streptomycetaceae</taxon>
        <taxon>Streptomyces</taxon>
    </lineage>
</organism>
<dbReference type="Pfam" id="PF07228">
    <property type="entry name" value="SpoIIE"/>
    <property type="match status" value="1"/>
</dbReference>
<protein>
    <recommendedName>
        <fullName evidence="1">protein-serine/threonine phosphatase</fullName>
        <ecNumber evidence="1">3.1.3.16</ecNumber>
    </recommendedName>
    <alternativeName>
        <fullName evidence="15">Protein-serine/threonine phosphatase</fullName>
    </alternativeName>
    <alternativeName>
        <fullName evidence="14">Serine/threonine-protein kinase</fullName>
    </alternativeName>
</protein>
<gene>
    <name evidence="20" type="ORF">DDJ31_01155</name>
    <name evidence="19" type="ORF">ELQ87_38080</name>
</gene>
<evidence type="ECO:0000256" key="13">
    <source>
        <dbReference type="ARBA" id="ARBA00056274"/>
    </source>
</evidence>
<dbReference type="InterPro" id="IPR036890">
    <property type="entry name" value="HATPase_C_sf"/>
</dbReference>
<evidence type="ECO:0000256" key="12">
    <source>
        <dbReference type="ARBA" id="ARBA00047761"/>
    </source>
</evidence>
<dbReference type="PANTHER" id="PTHR43156:SF2">
    <property type="entry name" value="STAGE II SPORULATION PROTEIN E"/>
    <property type="match status" value="1"/>
</dbReference>
<keyword evidence="2" id="KW-0597">Phosphoprotein</keyword>
<dbReference type="InterPro" id="IPR052016">
    <property type="entry name" value="Bact_Sigma-Reg"/>
</dbReference>
<reference evidence="19 21" key="2">
    <citation type="submission" date="2018-12" db="EMBL/GenBank/DDBJ databases">
        <title>Streptomyces griseoviridis F1-27 complete genome.</title>
        <authorList>
            <person name="Mariita R.M."/>
            <person name="Sello J.K."/>
        </authorList>
    </citation>
    <scope>NUCLEOTIDE SEQUENCE [LARGE SCALE GENOMIC DNA]</scope>
    <source>
        <strain evidence="19 21">F1-27</strain>
    </source>
</reference>
<dbReference type="Pfam" id="PF13581">
    <property type="entry name" value="HATPase_c_2"/>
    <property type="match status" value="1"/>
</dbReference>